<organism evidence="8 9">
    <name type="scientific">Alkalimonas amylolytica</name>
    <dbReference type="NCBI Taxonomy" id="152573"/>
    <lineage>
        <taxon>Bacteria</taxon>
        <taxon>Pseudomonadati</taxon>
        <taxon>Pseudomonadota</taxon>
        <taxon>Gammaproteobacteria</taxon>
        <taxon>Alkalimonas</taxon>
    </lineage>
</organism>
<evidence type="ECO:0000256" key="7">
    <source>
        <dbReference type="ARBA" id="ARBA00048472"/>
    </source>
</evidence>
<dbReference type="NCBIfam" id="TIGR03837">
    <property type="entry name" value="efp_Arg_rhamno"/>
    <property type="match status" value="1"/>
</dbReference>
<keyword evidence="9" id="KW-1185">Reference proteome</keyword>
<dbReference type="RefSeq" id="WP_091340721.1">
    <property type="nucleotide sequence ID" value="NZ_FNRM01000002.1"/>
</dbReference>
<dbReference type="STRING" id="152573.SAMN04488051_102379"/>
<comment type="function">
    <text evidence="3">Protein-arginine rhamnosyltransferase that catalyzes the transfer of a single rhamnose to elongation factor P (EF-P) on 'Lys-32', a modification required for EF-P-dependent rescue of polyproline stalled ribosomes.</text>
</comment>
<dbReference type="PIRSF" id="PIRSF015557">
    <property type="entry name" value="UCP015557"/>
    <property type="match status" value="1"/>
</dbReference>
<evidence type="ECO:0000256" key="2">
    <source>
        <dbReference type="ARBA" id="ARBA00022679"/>
    </source>
</evidence>
<protein>
    <recommendedName>
        <fullName evidence="5">Protein-arginine rhamnosyltransferase</fullName>
    </recommendedName>
    <alternativeName>
        <fullName evidence="6">EF-P arginine rhamnosyltransferase</fullName>
    </alternativeName>
</protein>
<dbReference type="GO" id="GO:0106361">
    <property type="term" value="F:protein-arginine rhamnosyltransferase activity"/>
    <property type="evidence" value="ECO:0007669"/>
    <property type="project" value="InterPro"/>
</dbReference>
<dbReference type="Proteomes" id="UP000198773">
    <property type="component" value="Unassembled WGS sequence"/>
</dbReference>
<dbReference type="Pfam" id="PF10093">
    <property type="entry name" value="EarP"/>
    <property type="match status" value="1"/>
</dbReference>
<dbReference type="AlphaFoldDB" id="A0A1H3ZV91"/>
<sequence>MRWDIFCRVIDNFGDIGVCWRLAKQLQAEHGCQIRLWVDDLQSFQCICPEVQPQLARQVLTQGIEVWHWTDEVNALLHQAGCAQVVIEAFACDLPKLYVQQMAAAATKPVWLNLEYLSAEDWVLDCHALPSPHPQLPLQKHFFFPGFVKGTGGLLREHNLVETMTAWLQQGGKARLLNELGIEQPQRYQRLIFLFAYSHLELMPLLTAWGQASIPQLCLVPEGALANELRTLFPQLVRCRSLALGNLSLQLLPFINQQQFDQLLWCADVNFVRGEDSLVRALWAGKPFVWQLYRQAEDAHLEKLTAFWQHFVQGMPADLQQALWQFWLHWNQQEDVVSPWQQLLALLPEWQMHCLGWRNELCKQGDLAKNLVRFVEKKFILTPNFS</sequence>
<gene>
    <name evidence="8" type="ORF">SAMN04488051_102379</name>
</gene>
<dbReference type="EMBL" id="FNRM01000002">
    <property type="protein sequence ID" value="SEA27647.1"/>
    <property type="molecule type" value="Genomic_DNA"/>
</dbReference>
<evidence type="ECO:0000256" key="1">
    <source>
        <dbReference type="ARBA" id="ARBA00022676"/>
    </source>
</evidence>
<comment type="similarity">
    <text evidence="4">Belongs to the glycosyltransferase 104 family.</text>
</comment>
<proteinExistence type="inferred from homology"/>
<evidence type="ECO:0000313" key="8">
    <source>
        <dbReference type="EMBL" id="SEA27647.1"/>
    </source>
</evidence>
<name>A0A1H3ZV91_ALKAM</name>
<keyword evidence="1" id="KW-0328">Glycosyltransferase</keyword>
<evidence type="ECO:0000256" key="4">
    <source>
        <dbReference type="ARBA" id="ARBA00024346"/>
    </source>
</evidence>
<dbReference type="InterPro" id="IPR016633">
    <property type="entry name" value="EarP"/>
</dbReference>
<accession>A0A1H3ZV91</accession>
<keyword evidence="2" id="KW-0808">Transferase</keyword>
<evidence type="ECO:0000256" key="6">
    <source>
        <dbReference type="ARBA" id="ARBA00030025"/>
    </source>
</evidence>
<evidence type="ECO:0000256" key="5">
    <source>
        <dbReference type="ARBA" id="ARBA00024416"/>
    </source>
</evidence>
<reference evidence="8 9" key="1">
    <citation type="submission" date="2016-10" db="EMBL/GenBank/DDBJ databases">
        <authorList>
            <person name="de Groot N.N."/>
        </authorList>
    </citation>
    <scope>NUCLEOTIDE SEQUENCE [LARGE SCALE GENOMIC DNA]</scope>
    <source>
        <strain evidence="8 9">CGMCC 1.3430</strain>
    </source>
</reference>
<evidence type="ECO:0000256" key="3">
    <source>
        <dbReference type="ARBA" id="ARBA00024303"/>
    </source>
</evidence>
<comment type="catalytic activity">
    <reaction evidence="7">
        <text>dTDP-beta-L-rhamnose + L-arginyl-[protein] = N(omega)-(alpha-L-rhamnosyl)-L-arginyl-[protein] + dTDP + H(+)</text>
        <dbReference type="Rhea" id="RHEA:66692"/>
        <dbReference type="Rhea" id="RHEA-COMP:10532"/>
        <dbReference type="Rhea" id="RHEA-COMP:17096"/>
        <dbReference type="ChEBI" id="CHEBI:15378"/>
        <dbReference type="ChEBI" id="CHEBI:29965"/>
        <dbReference type="ChEBI" id="CHEBI:57510"/>
        <dbReference type="ChEBI" id="CHEBI:58369"/>
        <dbReference type="ChEBI" id="CHEBI:167445"/>
    </reaction>
    <physiologicalReaction direction="left-to-right" evidence="7">
        <dbReference type="Rhea" id="RHEA:66693"/>
    </physiologicalReaction>
</comment>
<dbReference type="OrthoDB" id="209085at2"/>
<evidence type="ECO:0000313" key="9">
    <source>
        <dbReference type="Proteomes" id="UP000198773"/>
    </source>
</evidence>